<feature type="transmembrane region" description="Helical" evidence="1">
    <location>
        <begin position="96"/>
        <end position="114"/>
    </location>
</feature>
<gene>
    <name evidence="2" type="ORF">LGLO00237_LOCUS18480</name>
</gene>
<accession>A0A7S3YZH4</accession>
<evidence type="ECO:0000256" key="1">
    <source>
        <dbReference type="SAM" id="Phobius"/>
    </source>
</evidence>
<keyword evidence="1" id="KW-0472">Membrane</keyword>
<keyword evidence="1" id="KW-1133">Transmembrane helix</keyword>
<keyword evidence="1" id="KW-0812">Transmembrane</keyword>
<organism evidence="2">
    <name type="scientific">Lotharella globosa</name>
    <dbReference type="NCBI Taxonomy" id="91324"/>
    <lineage>
        <taxon>Eukaryota</taxon>
        <taxon>Sar</taxon>
        <taxon>Rhizaria</taxon>
        <taxon>Cercozoa</taxon>
        <taxon>Chlorarachniophyceae</taxon>
        <taxon>Lotharella</taxon>
    </lineage>
</organism>
<reference evidence="2" key="1">
    <citation type="submission" date="2021-01" db="EMBL/GenBank/DDBJ databases">
        <authorList>
            <person name="Corre E."/>
            <person name="Pelletier E."/>
            <person name="Niang G."/>
            <person name="Scheremetjew M."/>
            <person name="Finn R."/>
            <person name="Kale V."/>
            <person name="Holt S."/>
            <person name="Cochrane G."/>
            <person name="Meng A."/>
            <person name="Brown T."/>
            <person name="Cohen L."/>
        </authorList>
    </citation>
    <scope>NUCLEOTIDE SEQUENCE</scope>
    <source>
        <strain evidence="2">CCCM811</strain>
    </source>
</reference>
<sequence length="412" mass="47946">MRDDQHYWLRMIFRLTHVPVFAVTCLLYAAHASGVIPFILFLIWEYSYRRRQLQPMRILYHFVQGGSKEKRNVEPKERYILKLKIKLGKKVVPDRYGYYVVLGHGFTMCPFTMIPRNGGREIELNIRHCTFIDKVLGEIAARTPEVCEAELHATGETWYDLGPDFFSVYGPFSSSDYTIANARRVAVLVQSTGSTVSESVIKFQNIRRYWNKVLVFAVGSDLMDYTPETDKRSTLSSLVFENTNVGSFTRNQAKYRWMMNRIEREIFFDGGTRRKPAKIVLKSDHTTFLSRKASNTSDPHHGLSKEERDKMMNQQNCGTSKPLWPNSIHLRNFQMHEPERNDDDIVVIGLQRLGYELAEYVLKNLMLNDFDVIVCSGVWAAHIKKIIENDRFSSDPEVHLERTKLHIELFDD</sequence>
<name>A0A7S3YZH4_9EUKA</name>
<feature type="transmembrane region" description="Helical" evidence="1">
    <location>
        <begin position="20"/>
        <end position="44"/>
    </location>
</feature>
<proteinExistence type="predicted"/>
<protein>
    <submittedName>
        <fullName evidence="2">Uncharacterized protein</fullName>
    </submittedName>
</protein>
<dbReference type="AlphaFoldDB" id="A0A7S3YZH4"/>
<evidence type="ECO:0000313" key="2">
    <source>
        <dbReference type="EMBL" id="CAE0666866.1"/>
    </source>
</evidence>
<dbReference type="EMBL" id="HBIV01025738">
    <property type="protein sequence ID" value="CAE0666866.1"/>
    <property type="molecule type" value="Transcribed_RNA"/>
</dbReference>